<dbReference type="EMBL" id="CP058554">
    <property type="protein sequence ID" value="QMV73627.1"/>
    <property type="molecule type" value="Genomic_DNA"/>
</dbReference>
<organism evidence="3 4">
    <name type="scientific">Comamonas piscis</name>
    <dbReference type="NCBI Taxonomy" id="1562974"/>
    <lineage>
        <taxon>Bacteria</taxon>
        <taxon>Pseudomonadati</taxon>
        <taxon>Pseudomonadota</taxon>
        <taxon>Betaproteobacteria</taxon>
        <taxon>Burkholderiales</taxon>
        <taxon>Comamonadaceae</taxon>
        <taxon>Comamonas</taxon>
    </lineage>
</organism>
<dbReference type="InterPro" id="IPR002810">
    <property type="entry name" value="NfeD-like_C"/>
</dbReference>
<evidence type="ECO:0000256" key="1">
    <source>
        <dbReference type="SAM" id="Phobius"/>
    </source>
</evidence>
<reference evidence="3 4" key="1">
    <citation type="journal article" date="2020" name="G3 (Bethesda)">
        <title>CeMbio - The Caenorhabditis elegans Microbiome Resource.</title>
        <authorList>
            <person name="Dirksen P."/>
            <person name="Assie A."/>
            <person name="Zimmermann J."/>
            <person name="Zhang F."/>
            <person name="Tietje A.M."/>
            <person name="Marsh S.A."/>
            <person name="Felix M.A."/>
            <person name="Shapira M."/>
            <person name="Kaleta C."/>
            <person name="Schulenburg H."/>
            <person name="Samuel B."/>
        </authorList>
    </citation>
    <scope>NUCLEOTIDE SEQUENCE [LARGE SCALE GENOMIC DNA]</scope>
    <source>
        <strain evidence="3 4">BIGb0172</strain>
    </source>
</reference>
<name>A0A7G5EI02_9BURK</name>
<feature type="transmembrane region" description="Helical" evidence="1">
    <location>
        <begin position="47"/>
        <end position="66"/>
    </location>
</feature>
<evidence type="ECO:0000259" key="2">
    <source>
        <dbReference type="Pfam" id="PF01957"/>
    </source>
</evidence>
<keyword evidence="1" id="KW-0812">Transmembrane</keyword>
<dbReference type="KEGG" id="cpis:HS961_12755"/>
<dbReference type="RefSeq" id="WP_182322497.1">
    <property type="nucleotide sequence ID" value="NZ_CP058554.1"/>
</dbReference>
<dbReference type="Proteomes" id="UP000515240">
    <property type="component" value="Chromosome"/>
</dbReference>
<protein>
    <submittedName>
        <fullName evidence="3">NfeD family protein</fullName>
    </submittedName>
</protein>
<dbReference type="AlphaFoldDB" id="A0A7G5EI02"/>
<sequence>MEISTVWWLLTGLAVVAELLTGTLYLLMVAIGMAAAAIAAHLGAGEVVQILVAAVVGAGTVLACYMRQKRRGSLLSGERDQDMHLDIGEHIHVEQWDADRTAQVRYRGAPWTAALLGQHPALAGTYRVVRLEGNRLLVEPANPATP</sequence>
<feature type="domain" description="NfeD-like C-terminal" evidence="2">
    <location>
        <begin position="85"/>
        <end position="140"/>
    </location>
</feature>
<evidence type="ECO:0000313" key="3">
    <source>
        <dbReference type="EMBL" id="QMV73627.1"/>
    </source>
</evidence>
<keyword evidence="1" id="KW-0472">Membrane</keyword>
<accession>A0A7G5EI02</accession>
<gene>
    <name evidence="3" type="ORF">HS961_12755</name>
</gene>
<feature type="transmembrane region" description="Helical" evidence="1">
    <location>
        <begin position="7"/>
        <end position="35"/>
    </location>
</feature>
<keyword evidence="1" id="KW-1133">Transmembrane helix</keyword>
<proteinExistence type="predicted"/>
<dbReference type="Pfam" id="PF01957">
    <property type="entry name" value="NfeD"/>
    <property type="match status" value="1"/>
</dbReference>
<evidence type="ECO:0000313" key="4">
    <source>
        <dbReference type="Proteomes" id="UP000515240"/>
    </source>
</evidence>
<keyword evidence="4" id="KW-1185">Reference proteome</keyword>